<feature type="chain" id="PRO_5012664433" description="tRNA (Guanine-N1)-methyltransferase" evidence="3">
    <location>
        <begin position="21"/>
        <end position="197"/>
    </location>
</feature>
<evidence type="ECO:0008006" key="6">
    <source>
        <dbReference type="Google" id="ProtNLM"/>
    </source>
</evidence>
<evidence type="ECO:0000256" key="1">
    <source>
        <dbReference type="SAM" id="Coils"/>
    </source>
</evidence>
<proteinExistence type="predicted"/>
<feature type="coiled-coil region" evidence="1">
    <location>
        <begin position="156"/>
        <end position="187"/>
    </location>
</feature>
<dbReference type="Gene3D" id="1.20.1170.10">
    <property type="match status" value="1"/>
</dbReference>
<gene>
    <name evidence="4" type="ORF">SAMN00777080_1243</name>
</gene>
<evidence type="ECO:0000256" key="2">
    <source>
        <dbReference type="SAM" id="Phobius"/>
    </source>
</evidence>
<dbReference type="RefSeq" id="WP_084119458.1">
    <property type="nucleotide sequence ID" value="NZ_LT838813.1"/>
</dbReference>
<name>A0A1W2H1C1_9BACT</name>
<dbReference type="OrthoDB" id="981213at2"/>
<keyword evidence="5" id="KW-1185">Reference proteome</keyword>
<keyword evidence="2" id="KW-1133">Transmembrane helix</keyword>
<dbReference type="Proteomes" id="UP000192333">
    <property type="component" value="Chromosome I"/>
</dbReference>
<feature type="signal peptide" evidence="3">
    <location>
        <begin position="1"/>
        <end position="20"/>
    </location>
</feature>
<evidence type="ECO:0000256" key="3">
    <source>
        <dbReference type="SAM" id="SignalP"/>
    </source>
</evidence>
<feature type="transmembrane region" description="Helical" evidence="2">
    <location>
        <begin position="126"/>
        <end position="147"/>
    </location>
</feature>
<dbReference type="EMBL" id="LT838813">
    <property type="protein sequence ID" value="SMD42681.1"/>
    <property type="molecule type" value="Genomic_DNA"/>
</dbReference>
<keyword evidence="2" id="KW-0812">Transmembrane</keyword>
<organism evidence="4 5">
    <name type="scientific">Aquiflexum balticum DSM 16537</name>
    <dbReference type="NCBI Taxonomy" id="758820"/>
    <lineage>
        <taxon>Bacteria</taxon>
        <taxon>Pseudomonadati</taxon>
        <taxon>Bacteroidota</taxon>
        <taxon>Cytophagia</taxon>
        <taxon>Cytophagales</taxon>
        <taxon>Cyclobacteriaceae</taxon>
        <taxon>Aquiflexum</taxon>
    </lineage>
</organism>
<evidence type="ECO:0000313" key="5">
    <source>
        <dbReference type="Proteomes" id="UP000192333"/>
    </source>
</evidence>
<accession>A0A1W2H1C1</accession>
<keyword evidence="1" id="KW-0175">Coiled coil</keyword>
<reference evidence="5" key="1">
    <citation type="submission" date="2017-04" db="EMBL/GenBank/DDBJ databases">
        <authorList>
            <person name="Varghese N."/>
            <person name="Submissions S."/>
        </authorList>
    </citation>
    <scope>NUCLEOTIDE SEQUENCE [LARGE SCALE GENOMIC DNA]</scope>
    <source>
        <strain evidence="5">DSM 16537</strain>
    </source>
</reference>
<sequence length="197" mass="22811">MKKNLISLFLVILLGFQVSAQEATETGSLNEGTITSQFDYLNRVSNNYQDYKVVKKTNLEKIRSNVLDSLNVFKNQLVTVNQELSTRQSKIGELEKQVSETNKQLEIAEAARDNFEFLGMAIHKSAYVTMMWTIVGILTAAFLFFLFRYSQSHRVISRAKKDLAETIEEFEQHRKNTLERERKLKRELVDAMNGRIH</sequence>
<keyword evidence="2" id="KW-0472">Membrane</keyword>
<keyword evidence="3" id="KW-0732">Signal</keyword>
<dbReference type="SUPFAM" id="SSF58100">
    <property type="entry name" value="Bacterial hemolysins"/>
    <property type="match status" value="1"/>
</dbReference>
<evidence type="ECO:0000313" key="4">
    <source>
        <dbReference type="EMBL" id="SMD42681.1"/>
    </source>
</evidence>
<dbReference type="AlphaFoldDB" id="A0A1W2H1C1"/>
<dbReference type="STRING" id="758820.SAMN00777080_1243"/>
<protein>
    <recommendedName>
        <fullName evidence="6">tRNA (Guanine-N1)-methyltransferase</fullName>
    </recommendedName>
</protein>